<keyword evidence="3" id="KW-0808">Transferase</keyword>
<dbReference type="Pfam" id="PF22608">
    <property type="entry name" value="DNAX_ATPase_lid"/>
    <property type="match status" value="1"/>
</dbReference>
<evidence type="ECO:0000256" key="2">
    <source>
        <dbReference type="ARBA" id="ARBA00012417"/>
    </source>
</evidence>
<keyword evidence="10" id="KW-0239">DNA-directed DNA polymerase</keyword>
<evidence type="ECO:0000256" key="12">
    <source>
        <dbReference type="SAM" id="MobiDB-lite"/>
    </source>
</evidence>
<dbReference type="Gene3D" id="1.20.272.10">
    <property type="match status" value="1"/>
</dbReference>
<keyword evidence="4" id="KW-0548">Nucleotidyltransferase</keyword>
<feature type="domain" description="AAA+ ATPase" evidence="13">
    <location>
        <begin position="36"/>
        <end position="178"/>
    </location>
</feature>
<dbReference type="FunFam" id="1.10.8.60:FF:000013">
    <property type="entry name" value="DNA polymerase III subunit gamma/tau"/>
    <property type="match status" value="1"/>
</dbReference>
<dbReference type="InterPro" id="IPR012763">
    <property type="entry name" value="DNA_pol_III_sug/sutau_N"/>
</dbReference>
<dbReference type="PRINTS" id="PR00300">
    <property type="entry name" value="CLPPROTEASEA"/>
</dbReference>
<dbReference type="SUPFAM" id="SSF52540">
    <property type="entry name" value="P-loop containing nucleoside triphosphate hydrolases"/>
    <property type="match status" value="1"/>
</dbReference>
<dbReference type="GO" id="GO:0003887">
    <property type="term" value="F:DNA-directed DNA polymerase activity"/>
    <property type="evidence" value="ECO:0007669"/>
    <property type="project" value="UniProtKB-KW"/>
</dbReference>
<dbReference type="InterPro" id="IPR027417">
    <property type="entry name" value="P-loop_NTPase"/>
</dbReference>
<evidence type="ECO:0000256" key="11">
    <source>
        <dbReference type="ARBA" id="ARBA00049244"/>
    </source>
</evidence>
<evidence type="ECO:0000256" key="4">
    <source>
        <dbReference type="ARBA" id="ARBA00022695"/>
    </source>
</evidence>
<evidence type="ECO:0000256" key="9">
    <source>
        <dbReference type="ARBA" id="ARBA00022840"/>
    </source>
</evidence>
<keyword evidence="5" id="KW-0235">DNA replication</keyword>
<dbReference type="InterPro" id="IPR008921">
    <property type="entry name" value="DNA_pol3_clamp-load_cplx_C"/>
</dbReference>
<name>A0A381S7K9_9ZZZZ</name>
<sequence length="564" mass="62752">MAEALYRKWRPGTLSELVGQNHVAQTLRQAVLTDRVSHAYMFCGPRGTGKTSTARILAKAVNCLSPSDGEPDDSCHMCLAVNEGRAIDLIEIDAASNRRIADIRDLTEKIHYSPAEAKFKVYIIDEVHMLTPEAFNALLKTLEEPPPHAILILATTDVHKVPLTIISRCQRFDFRRVPSQDIVEKLRKLSVEEAVEIEDEALMLVARKSTGSLRDAENILEQVIVSSEPPVTEQDVRQLLNLTDESLPADLLDLVADNHVKDSLVRLGQMIEDGKEPSQIHSSLIEIIRVLILLKSNASDGSELGDALKDRLQSIAEKFSMERLIHIAKIISEVDFRDVLTPALPLEIAILESIMSQQNNEPPPNQFRETNTGSTSNKKSEEQILEGPFVNTEQKPKIAKLINEEQTKDTVSPPPVVPVAETNSKSKPSELGTNEVNLRAIATGDSIDEHWNELLRSLRQTGKRFNLGALLRGCKERKIKDDTLVLTFLHSSHLERINSEIEDPLVNGQFESVVENVLGKKYKISVELSSNEVRSVRGPIGQQSHLVRAAQSLGARIVEERSKP</sequence>
<dbReference type="NCBIfam" id="NF004046">
    <property type="entry name" value="PRK05563.1"/>
    <property type="match status" value="1"/>
</dbReference>
<evidence type="ECO:0000256" key="1">
    <source>
        <dbReference type="ARBA" id="ARBA00006360"/>
    </source>
</evidence>
<evidence type="ECO:0000256" key="7">
    <source>
        <dbReference type="ARBA" id="ARBA00022741"/>
    </source>
</evidence>
<dbReference type="CDD" id="cd18137">
    <property type="entry name" value="HLD_clamp_pol_III_gamma_tau"/>
    <property type="match status" value="1"/>
</dbReference>
<evidence type="ECO:0000256" key="3">
    <source>
        <dbReference type="ARBA" id="ARBA00022679"/>
    </source>
</evidence>
<feature type="region of interest" description="Disordered" evidence="12">
    <location>
        <begin position="404"/>
        <end position="432"/>
    </location>
</feature>
<dbReference type="AlphaFoldDB" id="A0A381S7K9"/>
<dbReference type="InterPro" id="IPR050238">
    <property type="entry name" value="DNA_Rep/Repair_Clamp_Loader"/>
</dbReference>
<dbReference type="NCBIfam" id="TIGR02397">
    <property type="entry name" value="dnaX_nterm"/>
    <property type="match status" value="1"/>
</dbReference>
<dbReference type="PANTHER" id="PTHR11669">
    <property type="entry name" value="REPLICATION FACTOR C / DNA POLYMERASE III GAMMA-TAU SUBUNIT"/>
    <property type="match status" value="1"/>
</dbReference>
<dbReference type="GO" id="GO:0046872">
    <property type="term" value="F:metal ion binding"/>
    <property type="evidence" value="ECO:0007669"/>
    <property type="project" value="UniProtKB-KW"/>
</dbReference>
<dbReference type="GO" id="GO:0009360">
    <property type="term" value="C:DNA polymerase III complex"/>
    <property type="evidence" value="ECO:0007669"/>
    <property type="project" value="InterPro"/>
</dbReference>
<keyword evidence="6" id="KW-0479">Metal-binding</keyword>
<feature type="region of interest" description="Disordered" evidence="12">
    <location>
        <begin position="357"/>
        <end position="389"/>
    </location>
</feature>
<dbReference type="Gene3D" id="3.40.50.300">
    <property type="entry name" value="P-loop containing nucleotide triphosphate hydrolases"/>
    <property type="match status" value="1"/>
</dbReference>
<evidence type="ECO:0000259" key="13">
    <source>
        <dbReference type="SMART" id="SM00382"/>
    </source>
</evidence>
<keyword evidence="9" id="KW-0067">ATP-binding</keyword>
<evidence type="ECO:0000256" key="8">
    <source>
        <dbReference type="ARBA" id="ARBA00022833"/>
    </source>
</evidence>
<dbReference type="GO" id="GO:0003677">
    <property type="term" value="F:DNA binding"/>
    <property type="evidence" value="ECO:0007669"/>
    <property type="project" value="InterPro"/>
</dbReference>
<keyword evidence="8" id="KW-0862">Zinc</keyword>
<dbReference type="InterPro" id="IPR022754">
    <property type="entry name" value="DNA_pol_III_gamma-3"/>
</dbReference>
<evidence type="ECO:0000256" key="5">
    <source>
        <dbReference type="ARBA" id="ARBA00022705"/>
    </source>
</evidence>
<dbReference type="SMART" id="SM00382">
    <property type="entry name" value="AAA"/>
    <property type="match status" value="1"/>
</dbReference>
<dbReference type="GO" id="GO:0006261">
    <property type="term" value="P:DNA-templated DNA replication"/>
    <property type="evidence" value="ECO:0007669"/>
    <property type="project" value="TreeGrafter"/>
</dbReference>
<dbReference type="PANTHER" id="PTHR11669:SF0">
    <property type="entry name" value="PROTEIN STICHEL-LIKE 2"/>
    <property type="match status" value="1"/>
</dbReference>
<accession>A0A381S7K9</accession>
<feature type="compositionally biased region" description="Polar residues" evidence="12">
    <location>
        <begin position="367"/>
        <end position="377"/>
    </location>
</feature>
<dbReference type="Pfam" id="PF13177">
    <property type="entry name" value="DNA_pol3_delta2"/>
    <property type="match status" value="1"/>
</dbReference>
<dbReference type="EMBL" id="UINC01002687">
    <property type="protein sequence ID" value="SUZ99281.1"/>
    <property type="molecule type" value="Genomic_DNA"/>
</dbReference>
<proteinExistence type="inferred from homology"/>
<dbReference type="InterPro" id="IPR045085">
    <property type="entry name" value="HLD_clamp_pol_III_gamma_tau"/>
</dbReference>
<dbReference type="Gene3D" id="1.10.8.60">
    <property type="match status" value="1"/>
</dbReference>
<dbReference type="CDD" id="cd00009">
    <property type="entry name" value="AAA"/>
    <property type="match status" value="1"/>
</dbReference>
<evidence type="ECO:0000256" key="6">
    <source>
        <dbReference type="ARBA" id="ARBA00022723"/>
    </source>
</evidence>
<evidence type="ECO:0000256" key="10">
    <source>
        <dbReference type="ARBA" id="ARBA00022932"/>
    </source>
</evidence>
<gene>
    <name evidence="14" type="ORF">METZ01_LOCUS52135</name>
</gene>
<dbReference type="InterPro" id="IPR003593">
    <property type="entry name" value="AAA+_ATPase"/>
</dbReference>
<dbReference type="SUPFAM" id="SSF48019">
    <property type="entry name" value="post-AAA+ oligomerization domain-like"/>
    <property type="match status" value="1"/>
</dbReference>
<keyword evidence="7" id="KW-0547">Nucleotide-binding</keyword>
<dbReference type="FunFam" id="3.40.50.300:FF:000014">
    <property type="entry name" value="DNA polymerase III subunit gamma/tau"/>
    <property type="match status" value="1"/>
</dbReference>
<dbReference type="EC" id="2.7.7.7" evidence="2"/>
<dbReference type="Pfam" id="PF12169">
    <property type="entry name" value="DNA_pol3_gamma3"/>
    <property type="match status" value="1"/>
</dbReference>
<reference evidence="14" key="1">
    <citation type="submission" date="2018-05" db="EMBL/GenBank/DDBJ databases">
        <authorList>
            <person name="Lanie J.A."/>
            <person name="Ng W.-L."/>
            <person name="Kazmierczak K.M."/>
            <person name="Andrzejewski T.M."/>
            <person name="Davidsen T.M."/>
            <person name="Wayne K.J."/>
            <person name="Tettelin H."/>
            <person name="Glass J.I."/>
            <person name="Rusch D."/>
            <person name="Podicherti R."/>
            <person name="Tsui H.-C.T."/>
            <person name="Winkler M.E."/>
        </authorList>
    </citation>
    <scope>NUCLEOTIDE SEQUENCE</scope>
</reference>
<comment type="catalytic activity">
    <reaction evidence="11">
        <text>DNA(n) + a 2'-deoxyribonucleoside 5'-triphosphate = DNA(n+1) + diphosphate</text>
        <dbReference type="Rhea" id="RHEA:22508"/>
        <dbReference type="Rhea" id="RHEA-COMP:17339"/>
        <dbReference type="Rhea" id="RHEA-COMP:17340"/>
        <dbReference type="ChEBI" id="CHEBI:33019"/>
        <dbReference type="ChEBI" id="CHEBI:61560"/>
        <dbReference type="ChEBI" id="CHEBI:173112"/>
        <dbReference type="EC" id="2.7.7.7"/>
    </reaction>
</comment>
<dbReference type="GO" id="GO:0005524">
    <property type="term" value="F:ATP binding"/>
    <property type="evidence" value="ECO:0007669"/>
    <property type="project" value="UniProtKB-KW"/>
</dbReference>
<comment type="similarity">
    <text evidence="1">Belongs to the DnaX/STICHEL family.</text>
</comment>
<protein>
    <recommendedName>
        <fullName evidence="2">DNA-directed DNA polymerase</fullName>
        <ecNumber evidence="2">2.7.7.7</ecNumber>
    </recommendedName>
</protein>
<dbReference type="InterPro" id="IPR001270">
    <property type="entry name" value="ClpA/B"/>
</dbReference>
<feature type="compositionally biased region" description="Polar residues" evidence="12">
    <location>
        <begin position="421"/>
        <end position="432"/>
    </location>
</feature>
<evidence type="ECO:0000313" key="14">
    <source>
        <dbReference type="EMBL" id="SUZ99281.1"/>
    </source>
</evidence>
<organism evidence="14">
    <name type="scientific">marine metagenome</name>
    <dbReference type="NCBI Taxonomy" id="408172"/>
    <lineage>
        <taxon>unclassified sequences</taxon>
        <taxon>metagenomes</taxon>
        <taxon>ecological metagenomes</taxon>
    </lineage>
</organism>